<proteinExistence type="predicted"/>
<organism evidence="1 2">
    <name type="scientific">Paenibacillus thalictri</name>
    <dbReference type="NCBI Taxonomy" id="2527873"/>
    <lineage>
        <taxon>Bacteria</taxon>
        <taxon>Bacillati</taxon>
        <taxon>Bacillota</taxon>
        <taxon>Bacilli</taxon>
        <taxon>Bacillales</taxon>
        <taxon>Paenibacillaceae</taxon>
        <taxon>Paenibacillus</taxon>
    </lineage>
</organism>
<dbReference type="Proteomes" id="UP000293142">
    <property type="component" value="Unassembled WGS sequence"/>
</dbReference>
<keyword evidence="1" id="KW-0489">Methyltransferase</keyword>
<name>A0A4Q9DNF4_9BACL</name>
<keyword evidence="2" id="KW-1185">Reference proteome</keyword>
<comment type="caution">
    <text evidence="1">The sequence shown here is derived from an EMBL/GenBank/DDBJ whole genome shotgun (WGS) entry which is preliminary data.</text>
</comment>
<evidence type="ECO:0000313" key="2">
    <source>
        <dbReference type="Proteomes" id="UP000293142"/>
    </source>
</evidence>
<dbReference type="AlphaFoldDB" id="A0A4Q9DNF4"/>
<reference evidence="1 2" key="1">
    <citation type="submission" date="2019-02" db="EMBL/GenBank/DDBJ databases">
        <title>Paenibacillus sp. nov., isolated from surface-sterilized tissue of Thalictrum simplex L.</title>
        <authorList>
            <person name="Tuo L."/>
        </authorList>
    </citation>
    <scope>NUCLEOTIDE SEQUENCE [LARGE SCALE GENOMIC DNA]</scope>
    <source>
        <strain evidence="1 2">N2SHLJ1</strain>
    </source>
</reference>
<sequence>MILEHTPLARQLDIVFKQLKEELSYLSSGTLFIQIRNNSIGKFGIRHFPMESRGSQLQMTEKGLSEAQFISFHQTAKESLKFKKWTHGEICFEFALKQNMLCTSIQFESNYNMANILSNNDKIY</sequence>
<dbReference type="EMBL" id="SIRE01000018">
    <property type="protein sequence ID" value="TBL75065.1"/>
    <property type="molecule type" value="Genomic_DNA"/>
</dbReference>
<dbReference type="GO" id="GO:0032259">
    <property type="term" value="P:methylation"/>
    <property type="evidence" value="ECO:0007669"/>
    <property type="project" value="UniProtKB-KW"/>
</dbReference>
<keyword evidence="1" id="KW-0808">Transferase</keyword>
<dbReference type="OrthoDB" id="2649617at2"/>
<accession>A0A4Q9DNF4</accession>
<dbReference type="RefSeq" id="WP_131015960.1">
    <property type="nucleotide sequence ID" value="NZ_SIRE01000018.1"/>
</dbReference>
<evidence type="ECO:0000313" key="1">
    <source>
        <dbReference type="EMBL" id="TBL75065.1"/>
    </source>
</evidence>
<dbReference type="GO" id="GO:0008168">
    <property type="term" value="F:methyltransferase activity"/>
    <property type="evidence" value="ECO:0007669"/>
    <property type="project" value="UniProtKB-KW"/>
</dbReference>
<protein>
    <submittedName>
        <fullName evidence="1">O-methyltransferase</fullName>
    </submittedName>
</protein>
<gene>
    <name evidence="1" type="ORF">EYB31_23930</name>
</gene>